<dbReference type="PANTHER" id="PTHR33050:SF7">
    <property type="entry name" value="RIBONUCLEASE H"/>
    <property type="match status" value="1"/>
</dbReference>
<reference evidence="2 3" key="1">
    <citation type="submission" date="2019-01" db="EMBL/GenBank/DDBJ databases">
        <title>Draft genome sequence of Psathyrella aberdarensis IHI B618.</title>
        <authorList>
            <person name="Buettner E."/>
            <person name="Kellner H."/>
        </authorList>
    </citation>
    <scope>NUCLEOTIDE SEQUENCE [LARGE SCALE GENOMIC DNA]</scope>
    <source>
        <strain evidence="2 3">IHI B618</strain>
    </source>
</reference>
<dbReference type="OrthoDB" id="2678913at2759"/>
<evidence type="ECO:0000313" key="3">
    <source>
        <dbReference type="Proteomes" id="UP000290288"/>
    </source>
</evidence>
<protein>
    <submittedName>
        <fullName evidence="2">Uncharacterized protein</fullName>
    </submittedName>
</protein>
<organism evidence="2 3">
    <name type="scientific">Candolleomyces aberdarensis</name>
    <dbReference type="NCBI Taxonomy" id="2316362"/>
    <lineage>
        <taxon>Eukaryota</taxon>
        <taxon>Fungi</taxon>
        <taxon>Dikarya</taxon>
        <taxon>Basidiomycota</taxon>
        <taxon>Agaricomycotina</taxon>
        <taxon>Agaricomycetes</taxon>
        <taxon>Agaricomycetidae</taxon>
        <taxon>Agaricales</taxon>
        <taxon>Agaricineae</taxon>
        <taxon>Psathyrellaceae</taxon>
        <taxon>Candolleomyces</taxon>
    </lineage>
</organism>
<feature type="compositionally biased region" description="Polar residues" evidence="1">
    <location>
        <begin position="81"/>
        <end position="93"/>
    </location>
</feature>
<dbReference type="STRING" id="2316362.A0A4Q2DGH4"/>
<evidence type="ECO:0000256" key="1">
    <source>
        <dbReference type="SAM" id="MobiDB-lite"/>
    </source>
</evidence>
<gene>
    <name evidence="2" type="ORF">EST38_g6913</name>
</gene>
<proteinExistence type="predicted"/>
<comment type="caution">
    <text evidence="2">The sequence shown here is derived from an EMBL/GenBank/DDBJ whole genome shotgun (WGS) entry which is preliminary data.</text>
</comment>
<dbReference type="EMBL" id="SDEE01000231">
    <property type="protein sequence ID" value="RXW18940.1"/>
    <property type="molecule type" value="Genomic_DNA"/>
</dbReference>
<dbReference type="Proteomes" id="UP000290288">
    <property type="component" value="Unassembled WGS sequence"/>
</dbReference>
<dbReference type="PANTHER" id="PTHR33050">
    <property type="entry name" value="REVERSE TRANSCRIPTASE DOMAIN-CONTAINING PROTEIN"/>
    <property type="match status" value="1"/>
</dbReference>
<accession>A0A4Q2DGH4</accession>
<name>A0A4Q2DGH4_9AGAR</name>
<dbReference type="AlphaFoldDB" id="A0A4Q2DGH4"/>
<keyword evidence="3" id="KW-1185">Reference proteome</keyword>
<dbReference type="InterPro" id="IPR052055">
    <property type="entry name" value="Hepadnavirus_pol/RT"/>
</dbReference>
<evidence type="ECO:0000313" key="2">
    <source>
        <dbReference type="EMBL" id="RXW18940.1"/>
    </source>
</evidence>
<sequence>MKPGVDPGLVHHNGVNLVAIRLADDEVARALPPSEVIELGFETKRIFDKAQESQPWLPAPSAWAATATMFGTAGSAGRGMGSTQPSPSDTRACSPSLLGTRHCAETSTPGNDASAPVTTSDTCARVVPLQPMELKSALERRKQQTRTPYRADGWERALRDAGLEGEYGDVVLGLRHGFRVGFPQVGRTQAPRNSESVLANQGHFTKILFNELGKGRWIGPVSRRVMESVMGPFQSSPLSIIPKPTPGKFRVIQNFSFPNRPSSQYPLPSVNSHIDASNFPCTCGTFRATCLLISALPEGSQMAVRDVAEAYRTIPLHCSQWSAAVVQAGEDEFLVDVCVAFGSASSGGVYGLVADAACAIMRARGIGPVTKWVDDHPFFRVLRERLEEFNETRHRWQRMVEEGGRHQSRSRVWYGGGILPDGDVFEMFEDCTFALQDLSTACSCTGDDGRFAYCMADVDRVSEELGIPWEHSKDVPFSSKAPYLGFVWDLKQRTVSLSSEKAAKYRLAIEEWRRRPKHPLEDVQQLYGKLLHASLVIPAGRAQLVGLERALGNAYNSPFMLRHPPRSVGPDLDWWIARLQQPNLTRSVIIPEQLVDLQPFSDASTGTGIAIVIGGRWRAWRLLPGWRTRAGRKEIGWAEAVGFYFLVVAVTKLVSPGTHIRLYGDNEGVVRGWRNSRSRKSAVNGIFKLALDFLESVGFIGCIHCEYVPSGANPADAPSRGVYPSYDLLLPPIDIPAVLIPFVIDALSPLTSSKLGTADIECVETCGEDDSDGGEDAGVGDNGPDEFSALVSAI</sequence>
<feature type="region of interest" description="Disordered" evidence="1">
    <location>
        <begin position="75"/>
        <end position="94"/>
    </location>
</feature>